<dbReference type="AlphaFoldDB" id="A0A0A9EVW5"/>
<reference evidence="1" key="2">
    <citation type="journal article" date="2015" name="Data Brief">
        <title>Shoot transcriptome of the giant reed, Arundo donax.</title>
        <authorList>
            <person name="Barrero R.A."/>
            <person name="Guerrero F.D."/>
            <person name="Moolhuijzen P."/>
            <person name="Goolsby J.A."/>
            <person name="Tidwell J."/>
            <person name="Bellgard S.E."/>
            <person name="Bellgard M.I."/>
        </authorList>
    </citation>
    <scope>NUCLEOTIDE SEQUENCE</scope>
    <source>
        <tissue evidence="1">Shoot tissue taken approximately 20 cm above the soil surface</tissue>
    </source>
</reference>
<dbReference type="EMBL" id="GBRH01192986">
    <property type="protein sequence ID" value="JAE04910.1"/>
    <property type="molecule type" value="Transcribed_RNA"/>
</dbReference>
<protein>
    <submittedName>
        <fullName evidence="1">Uncharacterized protein</fullName>
    </submittedName>
</protein>
<sequence length="56" mass="6190">MKVPVLLKGLNAPLRTANVHFQRNPIWTSMSRRSMSSADLLCANSLAVARSFLTSM</sequence>
<proteinExistence type="predicted"/>
<evidence type="ECO:0000313" key="1">
    <source>
        <dbReference type="EMBL" id="JAE04910.1"/>
    </source>
</evidence>
<name>A0A0A9EVW5_ARUDO</name>
<reference evidence="1" key="1">
    <citation type="submission" date="2014-09" db="EMBL/GenBank/DDBJ databases">
        <authorList>
            <person name="Magalhaes I.L.F."/>
            <person name="Oliveira U."/>
            <person name="Santos F.R."/>
            <person name="Vidigal T.H.D.A."/>
            <person name="Brescovit A.D."/>
            <person name="Santos A.J."/>
        </authorList>
    </citation>
    <scope>NUCLEOTIDE SEQUENCE</scope>
    <source>
        <tissue evidence="1">Shoot tissue taken approximately 20 cm above the soil surface</tissue>
    </source>
</reference>
<accession>A0A0A9EVW5</accession>
<organism evidence="1">
    <name type="scientific">Arundo donax</name>
    <name type="common">Giant reed</name>
    <name type="synonym">Donax arundinaceus</name>
    <dbReference type="NCBI Taxonomy" id="35708"/>
    <lineage>
        <taxon>Eukaryota</taxon>
        <taxon>Viridiplantae</taxon>
        <taxon>Streptophyta</taxon>
        <taxon>Embryophyta</taxon>
        <taxon>Tracheophyta</taxon>
        <taxon>Spermatophyta</taxon>
        <taxon>Magnoliopsida</taxon>
        <taxon>Liliopsida</taxon>
        <taxon>Poales</taxon>
        <taxon>Poaceae</taxon>
        <taxon>PACMAD clade</taxon>
        <taxon>Arundinoideae</taxon>
        <taxon>Arundineae</taxon>
        <taxon>Arundo</taxon>
    </lineage>
</organism>